<sequence>MTQCTNFLTEPGLGRAFQCTREAGDHVDLYTNGPLCNICGGAQKRGAARRKANEEKQRERRAIRDTAAADRQRKLNAYPKLVRRCNMLLALVRLERDRVVKPGGRCEACGGARDDHRRGDCRGEALDKTVREIDAEIEEMDE</sequence>
<dbReference type="AlphaFoldDB" id="A0A0F9H6K2"/>
<feature type="compositionally biased region" description="Basic and acidic residues" evidence="1">
    <location>
        <begin position="51"/>
        <end position="68"/>
    </location>
</feature>
<feature type="region of interest" description="Disordered" evidence="1">
    <location>
        <begin position="48"/>
        <end position="68"/>
    </location>
</feature>
<reference evidence="2" key="1">
    <citation type="journal article" date="2015" name="Nature">
        <title>Complex archaea that bridge the gap between prokaryotes and eukaryotes.</title>
        <authorList>
            <person name="Spang A."/>
            <person name="Saw J.H."/>
            <person name="Jorgensen S.L."/>
            <person name="Zaremba-Niedzwiedzka K."/>
            <person name="Martijn J."/>
            <person name="Lind A.E."/>
            <person name="van Eijk R."/>
            <person name="Schleper C."/>
            <person name="Guy L."/>
            <person name="Ettema T.J."/>
        </authorList>
    </citation>
    <scope>NUCLEOTIDE SEQUENCE</scope>
</reference>
<organism evidence="2">
    <name type="scientific">marine sediment metagenome</name>
    <dbReference type="NCBI Taxonomy" id="412755"/>
    <lineage>
        <taxon>unclassified sequences</taxon>
        <taxon>metagenomes</taxon>
        <taxon>ecological metagenomes</taxon>
    </lineage>
</organism>
<gene>
    <name evidence="2" type="ORF">LCGC14_1822750</name>
</gene>
<dbReference type="EMBL" id="LAZR01017875">
    <property type="protein sequence ID" value="KKL98606.1"/>
    <property type="molecule type" value="Genomic_DNA"/>
</dbReference>
<comment type="caution">
    <text evidence="2">The sequence shown here is derived from an EMBL/GenBank/DDBJ whole genome shotgun (WGS) entry which is preliminary data.</text>
</comment>
<accession>A0A0F9H6K2</accession>
<protein>
    <submittedName>
        <fullName evidence="2">Uncharacterized protein</fullName>
    </submittedName>
</protein>
<proteinExistence type="predicted"/>
<evidence type="ECO:0000313" key="2">
    <source>
        <dbReference type="EMBL" id="KKL98606.1"/>
    </source>
</evidence>
<name>A0A0F9H6K2_9ZZZZ</name>
<evidence type="ECO:0000256" key="1">
    <source>
        <dbReference type="SAM" id="MobiDB-lite"/>
    </source>
</evidence>